<feature type="region of interest" description="Disordered" evidence="1">
    <location>
        <begin position="33"/>
        <end position="52"/>
    </location>
</feature>
<organism evidence="2 3">
    <name type="scientific">Carpinus fangiana</name>
    <dbReference type="NCBI Taxonomy" id="176857"/>
    <lineage>
        <taxon>Eukaryota</taxon>
        <taxon>Viridiplantae</taxon>
        <taxon>Streptophyta</taxon>
        <taxon>Embryophyta</taxon>
        <taxon>Tracheophyta</taxon>
        <taxon>Spermatophyta</taxon>
        <taxon>Magnoliopsida</taxon>
        <taxon>eudicotyledons</taxon>
        <taxon>Gunneridae</taxon>
        <taxon>Pentapetalae</taxon>
        <taxon>rosids</taxon>
        <taxon>fabids</taxon>
        <taxon>Fagales</taxon>
        <taxon>Betulaceae</taxon>
        <taxon>Carpinus</taxon>
    </lineage>
</organism>
<gene>
    <name evidence="2" type="ORF">FH972_018281</name>
</gene>
<reference evidence="2 3" key="1">
    <citation type="submission" date="2019-06" db="EMBL/GenBank/DDBJ databases">
        <title>A chromosomal-level reference genome of Carpinus fangiana (Coryloideae, Betulaceae).</title>
        <authorList>
            <person name="Yang X."/>
            <person name="Wang Z."/>
            <person name="Zhang L."/>
            <person name="Hao G."/>
            <person name="Liu J."/>
            <person name="Yang Y."/>
        </authorList>
    </citation>
    <scope>NUCLEOTIDE SEQUENCE [LARGE SCALE GENOMIC DNA]</scope>
    <source>
        <strain evidence="2">Cfa_2016G</strain>
        <tissue evidence="2">Leaf</tissue>
    </source>
</reference>
<evidence type="ECO:0000313" key="3">
    <source>
        <dbReference type="Proteomes" id="UP000327013"/>
    </source>
</evidence>
<protein>
    <submittedName>
        <fullName evidence="2">Uncharacterized protein</fullName>
    </submittedName>
</protein>
<dbReference type="AlphaFoldDB" id="A0A5N6RLN8"/>
<dbReference type="Proteomes" id="UP000327013">
    <property type="component" value="Chromosome 7"/>
</dbReference>
<evidence type="ECO:0000313" key="2">
    <source>
        <dbReference type="EMBL" id="KAE8100374.1"/>
    </source>
</evidence>
<evidence type="ECO:0000256" key="1">
    <source>
        <dbReference type="SAM" id="MobiDB-lite"/>
    </source>
</evidence>
<feature type="compositionally biased region" description="Polar residues" evidence="1">
    <location>
        <begin position="90"/>
        <end position="100"/>
    </location>
</feature>
<keyword evidence="3" id="KW-1185">Reference proteome</keyword>
<sequence>MALHTKVRSGVPKLIPLESHMLHVLSNVRSYSDAADSGRISPYPYDGSRSKIDDAADSGRITYYPYDGSRSKIDDDASSGSDSDFLIYSGSESESDFNIYSGSESDAGSGSDKNEGAGAPMSNKEKMCTNEISSNKKKEKD</sequence>
<accession>A0A5N6RLN8</accession>
<feature type="compositionally biased region" description="Basic and acidic residues" evidence="1">
    <location>
        <begin position="123"/>
        <end position="141"/>
    </location>
</feature>
<feature type="region of interest" description="Disordered" evidence="1">
    <location>
        <begin position="65"/>
        <end position="141"/>
    </location>
</feature>
<dbReference type="EMBL" id="CM017327">
    <property type="protein sequence ID" value="KAE8100374.1"/>
    <property type="molecule type" value="Genomic_DNA"/>
</dbReference>
<proteinExistence type="predicted"/>
<feature type="compositionally biased region" description="Low complexity" evidence="1">
    <location>
        <begin position="101"/>
        <end position="111"/>
    </location>
</feature>
<name>A0A5N6RLN8_9ROSI</name>